<dbReference type="VEuPathDB" id="FungiDB:SDRG_00389"/>
<feature type="transmembrane region" description="Helical" evidence="1">
    <location>
        <begin position="154"/>
        <end position="171"/>
    </location>
</feature>
<dbReference type="RefSeq" id="XP_008604084.1">
    <property type="nucleotide sequence ID" value="XM_008605862.1"/>
</dbReference>
<keyword evidence="1" id="KW-0812">Transmembrane</keyword>
<proteinExistence type="predicted"/>
<protein>
    <submittedName>
        <fullName evidence="2">Uncharacterized protein</fullName>
    </submittedName>
</protein>
<dbReference type="OrthoDB" id="15596at2759"/>
<evidence type="ECO:0000313" key="2">
    <source>
        <dbReference type="EMBL" id="EQC42661.1"/>
    </source>
</evidence>
<dbReference type="AlphaFoldDB" id="T0R6V2"/>
<keyword evidence="1" id="KW-0472">Membrane</keyword>
<dbReference type="InParanoid" id="T0R6V2"/>
<sequence>MAPSRRTWTPPPHVEPKPAGPNYHIFAPLAYGPIIPLIRLGLRGRLPQRKIDVIFLSTVFFALGHAGSIMFSDSSVLTIAAAGLSRIQHNQILDTATTKMAPNRREWTPPPAVEAKPATGPNLHLFAPLLYGPLIPLLRIGLRGRLPQKQIDAIFLSSVGLALGHAGYIMFSDSSV</sequence>
<dbReference type="PANTHER" id="PTHR37713:SF1">
    <property type="entry name" value="OS05G0176600 PROTEIN"/>
    <property type="match status" value="1"/>
</dbReference>
<keyword evidence="1" id="KW-1133">Transmembrane helix</keyword>
<evidence type="ECO:0000256" key="1">
    <source>
        <dbReference type="SAM" id="Phobius"/>
    </source>
</evidence>
<reference evidence="2 3" key="1">
    <citation type="submission" date="2012-04" db="EMBL/GenBank/DDBJ databases">
        <title>The Genome Sequence of Saprolegnia declina VS20.</title>
        <authorList>
            <consortium name="The Broad Institute Genome Sequencing Platform"/>
            <person name="Russ C."/>
            <person name="Nusbaum C."/>
            <person name="Tyler B."/>
            <person name="van West P."/>
            <person name="Dieguez-Uribeondo J."/>
            <person name="de Bruijn I."/>
            <person name="Tripathy S."/>
            <person name="Jiang R."/>
            <person name="Young S.K."/>
            <person name="Zeng Q."/>
            <person name="Gargeya S."/>
            <person name="Fitzgerald M."/>
            <person name="Haas B."/>
            <person name="Abouelleil A."/>
            <person name="Alvarado L."/>
            <person name="Arachchi H.M."/>
            <person name="Berlin A."/>
            <person name="Chapman S.B."/>
            <person name="Goldberg J."/>
            <person name="Griggs A."/>
            <person name="Gujja S."/>
            <person name="Hansen M."/>
            <person name="Howarth C."/>
            <person name="Imamovic A."/>
            <person name="Larimer J."/>
            <person name="McCowen C."/>
            <person name="Montmayeur A."/>
            <person name="Murphy C."/>
            <person name="Neiman D."/>
            <person name="Pearson M."/>
            <person name="Priest M."/>
            <person name="Roberts A."/>
            <person name="Saif S."/>
            <person name="Shea T."/>
            <person name="Sisk P."/>
            <person name="Sykes S."/>
            <person name="Wortman J."/>
            <person name="Nusbaum C."/>
            <person name="Birren B."/>
        </authorList>
    </citation>
    <scope>NUCLEOTIDE SEQUENCE [LARGE SCALE GENOMIC DNA]</scope>
    <source>
        <strain evidence="2 3">VS20</strain>
    </source>
</reference>
<dbReference type="GO" id="GO:0009507">
    <property type="term" value="C:chloroplast"/>
    <property type="evidence" value="ECO:0007669"/>
    <property type="project" value="TreeGrafter"/>
</dbReference>
<feature type="transmembrane region" description="Helical" evidence="1">
    <location>
        <begin position="53"/>
        <end position="71"/>
    </location>
</feature>
<feature type="transmembrane region" description="Helical" evidence="1">
    <location>
        <begin position="123"/>
        <end position="142"/>
    </location>
</feature>
<dbReference type="PANTHER" id="PTHR37713">
    <property type="entry name" value="OS05G0176600 PROTEIN"/>
    <property type="match status" value="1"/>
</dbReference>
<dbReference type="EMBL" id="JH767132">
    <property type="protein sequence ID" value="EQC42661.1"/>
    <property type="molecule type" value="Genomic_DNA"/>
</dbReference>
<gene>
    <name evidence="2" type="ORF">SDRG_00389</name>
</gene>
<organism evidence="2 3">
    <name type="scientific">Saprolegnia diclina (strain VS20)</name>
    <dbReference type="NCBI Taxonomy" id="1156394"/>
    <lineage>
        <taxon>Eukaryota</taxon>
        <taxon>Sar</taxon>
        <taxon>Stramenopiles</taxon>
        <taxon>Oomycota</taxon>
        <taxon>Saprolegniomycetes</taxon>
        <taxon>Saprolegniales</taxon>
        <taxon>Saprolegniaceae</taxon>
        <taxon>Saprolegnia</taxon>
    </lineage>
</organism>
<accession>T0R6V2</accession>
<evidence type="ECO:0000313" key="3">
    <source>
        <dbReference type="Proteomes" id="UP000030762"/>
    </source>
</evidence>
<name>T0R6V2_SAPDV</name>
<dbReference type="GeneID" id="19941116"/>
<feature type="transmembrane region" description="Helical" evidence="1">
    <location>
        <begin position="23"/>
        <end position="41"/>
    </location>
</feature>
<dbReference type="Proteomes" id="UP000030762">
    <property type="component" value="Unassembled WGS sequence"/>
</dbReference>
<keyword evidence="3" id="KW-1185">Reference proteome</keyword>